<accession>A0A023C047</accession>
<dbReference type="AlphaFoldDB" id="A0A023C047"/>
<gene>
    <name evidence="2" type="ORF">ATO12_02615</name>
</gene>
<dbReference type="Pfam" id="PF07676">
    <property type="entry name" value="PD40"/>
    <property type="match status" value="2"/>
</dbReference>
<evidence type="ECO:0008006" key="4">
    <source>
        <dbReference type="Google" id="ProtNLM"/>
    </source>
</evidence>
<protein>
    <recommendedName>
        <fullName evidence="4">DUF5050 domain-containing protein</fullName>
    </recommendedName>
</protein>
<evidence type="ECO:0000313" key="3">
    <source>
        <dbReference type="Proteomes" id="UP000023541"/>
    </source>
</evidence>
<dbReference type="InterPro" id="IPR011659">
    <property type="entry name" value="WD40"/>
</dbReference>
<dbReference type="Pfam" id="PF26549">
    <property type="entry name" value="Tricorn_N"/>
    <property type="match status" value="1"/>
</dbReference>
<dbReference type="InterPro" id="IPR011042">
    <property type="entry name" value="6-blade_b-propeller_TolB-like"/>
</dbReference>
<dbReference type="PANTHER" id="PTHR36842:SF1">
    <property type="entry name" value="PROTEIN TOLB"/>
    <property type="match status" value="1"/>
</dbReference>
<reference evidence="2 3" key="1">
    <citation type="submission" date="2014-04" db="EMBL/GenBank/DDBJ databases">
        <title>Aquimarina sp. 22II-S11-z7 Genome Sequencing.</title>
        <authorList>
            <person name="Lai Q."/>
        </authorList>
    </citation>
    <scope>NUCLEOTIDE SEQUENCE [LARGE SCALE GENOMIC DNA]</scope>
    <source>
        <strain evidence="2 3">22II-S11-z7</strain>
    </source>
</reference>
<dbReference type="STRING" id="1317122.ATO12_02615"/>
<dbReference type="OrthoDB" id="9815657at2"/>
<proteinExistence type="inferred from homology"/>
<sequence>MKYKKAIYVLSIFLCIQSIYSQNNKKPESTSYTIAYSSKESGDGEIYLTDEKGQSKLKVTDRPGNDGYVAWSPDGKHIASYGYYDGGNTWSIHTMNIDGTNRKRLTYAKNKWDSAPAWSPDGKKIVFARGYADKEGVWHYEIWTMNSDGSKQTQIKPLNGGGPCFTPDGRIVFHSVFHSNGEEICIANIDGSNITKLTNNEAKELHPEVSLDGKQIVFMSDRDGDFEIYTMNIDGSNQKRLTHNDLDDWNPSWSPDGSQILYSSQDQERKANIYKMNKDGSSVEKFIKNASGPAWLKISKSI</sequence>
<dbReference type="SUPFAM" id="SSF69304">
    <property type="entry name" value="Tricorn protease N-terminal domain"/>
    <property type="match status" value="1"/>
</dbReference>
<dbReference type="PANTHER" id="PTHR36842">
    <property type="entry name" value="PROTEIN TOLB HOMOLOG"/>
    <property type="match status" value="1"/>
</dbReference>
<keyword evidence="3" id="KW-1185">Reference proteome</keyword>
<dbReference type="Gene3D" id="2.120.10.30">
    <property type="entry name" value="TolB, C-terminal domain"/>
    <property type="match status" value="1"/>
</dbReference>
<dbReference type="Gene3D" id="2.120.10.60">
    <property type="entry name" value="Tricorn protease N-terminal domain"/>
    <property type="match status" value="1"/>
</dbReference>
<dbReference type="Proteomes" id="UP000023541">
    <property type="component" value="Unassembled WGS sequence"/>
</dbReference>
<organism evidence="2 3">
    <name type="scientific">Aquimarina atlantica</name>
    <dbReference type="NCBI Taxonomy" id="1317122"/>
    <lineage>
        <taxon>Bacteria</taxon>
        <taxon>Pseudomonadati</taxon>
        <taxon>Bacteroidota</taxon>
        <taxon>Flavobacteriia</taxon>
        <taxon>Flavobacteriales</taxon>
        <taxon>Flavobacteriaceae</taxon>
        <taxon>Aquimarina</taxon>
    </lineage>
</organism>
<evidence type="ECO:0000256" key="1">
    <source>
        <dbReference type="ARBA" id="ARBA00009820"/>
    </source>
</evidence>
<dbReference type="EMBL" id="AQRA01000001">
    <property type="protein sequence ID" value="EZH75702.1"/>
    <property type="molecule type" value="Genomic_DNA"/>
</dbReference>
<dbReference type="RefSeq" id="WP_034238349.1">
    <property type="nucleotide sequence ID" value="NZ_AQRA01000001.1"/>
</dbReference>
<name>A0A023C047_9FLAO</name>
<dbReference type="eggNOG" id="COG0823">
    <property type="taxonomic scope" value="Bacteria"/>
</dbReference>
<comment type="caution">
    <text evidence="2">The sequence shown here is derived from an EMBL/GenBank/DDBJ whole genome shotgun (WGS) entry which is preliminary data.</text>
</comment>
<evidence type="ECO:0000313" key="2">
    <source>
        <dbReference type="EMBL" id="EZH75702.1"/>
    </source>
</evidence>
<comment type="similarity">
    <text evidence="1">Belongs to the TolB family.</text>
</comment>